<feature type="region of interest" description="Disordered" evidence="2">
    <location>
        <begin position="1"/>
        <end position="29"/>
    </location>
</feature>
<feature type="region of interest" description="Disordered" evidence="2">
    <location>
        <begin position="674"/>
        <end position="698"/>
    </location>
</feature>
<feature type="region of interest" description="Disordered" evidence="2">
    <location>
        <begin position="818"/>
        <end position="905"/>
    </location>
</feature>
<sequence length="1191" mass="130606">MNMIMNSSRPMLNRAGSDTNSENSSVRMPRADFTKRRTRPTRNTRTTRIIVGGIGSLTMMSSIAQLVCARQRNPHQIFPRLVLSHSCTALGQKSMSCFGRQSSGASQYCMSTSLISGSSSNFGDSLSSIAMAKSAPPSLLAENLSLRAGGNFMPAASFGFGLRSSDVVVVGFVGLCFASSAASPVSLRPCLHTLPARGVAAFAIYGERAQGIIQGLQDSPAVAAPLILKRLRAKQEEWRDAQKAFNRVWREQTERCYLKNLDHQSANFKQTDQKQLRTRALVTEIAGRSGSGACGQLQLPMPADPTVRKDGFDLLIHHVKRQSYAKDEKSAVKRLLRRWLRDLLLETRLPLSDDEGSDGEDPDVDSASAAAAPALIGNNNIYALLRLYQLLCKRLAAAKSACDAAAAAATSGDSTGSDSTAVALRLRQPPAVRPDRLYEHFMHQLVSLMDGAVDSAVFEDQVRELLGVQHYELFTLDKLVALAVRQLHIMATDDSAKQLLRLWSSFRATGGTEEEYKRRAERLMAESHHQSQQENLFRVAVDQESRQLTFQLMERQQPPPSPPPEPAPTQTTQPPRPPSEDPAPDVAASVEVAGSPPPERPESATAADCSVNNAYINNNYDATHRSPISRGGVSDDRAAPDSNEQLRIRQVFLVRNALQWIRLAKACRQDSANGEAEMPASAELPASSELPASADPSESVRQRVQWQRDIWSLLRATFGFQARTSELFQGVTYWDQMEIRGVSKRACVLMYATGCESVFYRSGQLACAKATHRAVTQAKRARLADWLARPTNRERLAGDAACRAWLLGQAAEDNRPGLRTSRIMLSPGSTGPPYHSYNRYRTVVEHPPPPPAPPESLTTEVKTETEPHSEPAAGQPGQFEPETPAADTVASREEVDEDNKNGETAKTVQLHLDAAVRQLRLALPQRRLQQLQPVLHLSRARHLRGLRRQRVIHLQLLLQLLLLLLLQLLLLLHQLKLLFPVVKAPATTTAVAAAPSPVHAVLRRVAVRFSSATSSSAASASAAPLHQVQLLVSHVPGQVDVLAVDELVRSQPAGADEGLPARTALKRSLASVHPLDLPHRWQICLTSSPVWIFMCARMLSLRLKVFMHSGHCQGRSPLWILACLSYSYLNLNTFWQYSHGYTTPSEVSLRSCSARFMISCIGFGFTTMVRPEASTPASFSSSRSSSSSRGS</sequence>
<dbReference type="InterPro" id="IPR039774">
    <property type="entry name" value="Sin3-like"/>
</dbReference>
<dbReference type="PANTHER" id="PTHR12346">
    <property type="entry name" value="SIN3B-RELATED"/>
    <property type="match status" value="1"/>
</dbReference>
<organism evidence="5 6">
    <name type="scientific">Macrostomum lignano</name>
    <dbReference type="NCBI Taxonomy" id="282301"/>
    <lineage>
        <taxon>Eukaryota</taxon>
        <taxon>Metazoa</taxon>
        <taxon>Spiralia</taxon>
        <taxon>Lophotrochozoa</taxon>
        <taxon>Platyhelminthes</taxon>
        <taxon>Rhabditophora</taxon>
        <taxon>Macrostomorpha</taxon>
        <taxon>Macrostomida</taxon>
        <taxon>Macrostomidae</taxon>
        <taxon>Macrostomum</taxon>
    </lineage>
</organism>
<dbReference type="Pfam" id="PF16879">
    <property type="entry name" value="Sin3a_C"/>
    <property type="match status" value="1"/>
</dbReference>
<feature type="domain" description="Sin3 C-terminal" evidence="4">
    <location>
        <begin position="377"/>
        <end position="559"/>
    </location>
</feature>
<evidence type="ECO:0000256" key="3">
    <source>
        <dbReference type="SAM" id="Phobius"/>
    </source>
</evidence>
<evidence type="ECO:0000256" key="1">
    <source>
        <dbReference type="ARBA" id="ARBA00022491"/>
    </source>
</evidence>
<proteinExistence type="predicted"/>
<accession>A0A1I8HP94</accession>
<keyword evidence="3" id="KW-1133">Transmembrane helix</keyword>
<dbReference type="GO" id="GO:0000122">
    <property type="term" value="P:negative regulation of transcription by RNA polymerase II"/>
    <property type="evidence" value="ECO:0007669"/>
    <property type="project" value="TreeGrafter"/>
</dbReference>
<dbReference type="InterPro" id="IPR031693">
    <property type="entry name" value="Sin3_C"/>
</dbReference>
<evidence type="ECO:0000313" key="6">
    <source>
        <dbReference type="WBParaSite" id="maker-uti_cns_0007196-snap-gene-0.4-mRNA-1"/>
    </source>
</evidence>
<evidence type="ECO:0000259" key="4">
    <source>
        <dbReference type="Pfam" id="PF16879"/>
    </source>
</evidence>
<reference evidence="6" key="1">
    <citation type="submission" date="2016-11" db="UniProtKB">
        <authorList>
            <consortium name="WormBaseParasite"/>
        </authorList>
    </citation>
    <scope>IDENTIFICATION</scope>
</reference>
<feature type="region of interest" description="Disordered" evidence="2">
    <location>
        <begin position="621"/>
        <end position="640"/>
    </location>
</feature>
<evidence type="ECO:0000313" key="5">
    <source>
        <dbReference type="Proteomes" id="UP000095280"/>
    </source>
</evidence>
<feature type="transmembrane region" description="Helical" evidence="3">
    <location>
        <begin position="952"/>
        <end position="972"/>
    </location>
</feature>
<protein>
    <submittedName>
        <fullName evidence="6">Sin3a_C domain-containing protein</fullName>
    </submittedName>
</protein>
<keyword evidence="1" id="KW-0678">Repressor</keyword>
<keyword evidence="3" id="KW-0472">Membrane</keyword>
<dbReference type="AlphaFoldDB" id="A0A1I8HP94"/>
<dbReference type="WBParaSite" id="maker-uti_cns_0007196-snap-gene-0.4-mRNA-1">
    <property type="protein sequence ID" value="maker-uti_cns_0007196-snap-gene-0.4-mRNA-1"/>
    <property type="gene ID" value="maker-uti_cns_0007196-snap-gene-0.4"/>
</dbReference>
<feature type="region of interest" description="Disordered" evidence="2">
    <location>
        <begin position="554"/>
        <end position="608"/>
    </location>
</feature>
<keyword evidence="3" id="KW-0812">Transmembrane</keyword>
<feature type="compositionally biased region" description="Pro residues" evidence="2">
    <location>
        <begin position="557"/>
        <end position="567"/>
    </location>
</feature>
<keyword evidence="5" id="KW-1185">Reference proteome</keyword>
<dbReference type="Proteomes" id="UP000095280">
    <property type="component" value="Unplaced"/>
</dbReference>
<dbReference type="PANTHER" id="PTHR12346:SF0">
    <property type="entry name" value="SIN3A, ISOFORM G"/>
    <property type="match status" value="1"/>
</dbReference>
<feature type="compositionally biased region" description="Basic and acidic residues" evidence="2">
    <location>
        <begin position="890"/>
        <end position="903"/>
    </location>
</feature>
<name>A0A1I8HP94_9PLAT</name>
<dbReference type="GO" id="GO:0003714">
    <property type="term" value="F:transcription corepressor activity"/>
    <property type="evidence" value="ECO:0007669"/>
    <property type="project" value="InterPro"/>
</dbReference>
<feature type="compositionally biased region" description="Polar residues" evidence="2">
    <location>
        <begin position="1"/>
        <end position="26"/>
    </location>
</feature>
<evidence type="ECO:0000256" key="2">
    <source>
        <dbReference type="SAM" id="MobiDB-lite"/>
    </source>
</evidence>
<dbReference type="GO" id="GO:0070822">
    <property type="term" value="C:Sin3-type complex"/>
    <property type="evidence" value="ECO:0007669"/>
    <property type="project" value="TreeGrafter"/>
</dbReference>